<dbReference type="Gene3D" id="1.20.1300.10">
    <property type="entry name" value="Fumarate reductase/succinate dehydrogenase, transmembrane subunit"/>
    <property type="match status" value="1"/>
</dbReference>
<evidence type="ECO:0000256" key="2">
    <source>
        <dbReference type="ARBA" id="ARBA00004141"/>
    </source>
</evidence>
<evidence type="ECO:0000256" key="10">
    <source>
        <dbReference type="ARBA" id="ARBA00023136"/>
    </source>
</evidence>
<dbReference type="NCBIfam" id="TIGR02970">
    <property type="entry name" value="succ_dehyd_cytB"/>
    <property type="match status" value="1"/>
</dbReference>
<evidence type="ECO:0000256" key="9">
    <source>
        <dbReference type="ARBA" id="ARBA00023004"/>
    </source>
</evidence>
<evidence type="ECO:0000313" key="16">
    <source>
        <dbReference type="Proteomes" id="UP000054761"/>
    </source>
</evidence>
<dbReference type="InterPro" id="IPR000701">
    <property type="entry name" value="SuccDH_FuR_B_TM-su"/>
</dbReference>
<proteinExistence type="inferred from homology"/>
<keyword evidence="8 13" id="KW-1133">Transmembrane helix</keyword>
<dbReference type="RefSeq" id="WP_058501588.1">
    <property type="nucleotide sequence ID" value="NZ_CAAAJA010000020.1"/>
</dbReference>
<dbReference type="InterPro" id="IPR018495">
    <property type="entry name" value="Succ_DH_cyt_bsu_CS"/>
</dbReference>
<feature type="transmembrane region" description="Helical" evidence="13">
    <location>
        <begin position="66"/>
        <end position="85"/>
    </location>
</feature>
<keyword evidence="6 13" id="KW-0812">Transmembrane</keyword>
<evidence type="ECO:0000313" key="14">
    <source>
        <dbReference type="EMBL" id="KTD26094.1"/>
    </source>
</evidence>
<evidence type="ECO:0000256" key="11">
    <source>
        <dbReference type="ARBA" id="ARBA00025912"/>
    </source>
</evidence>
<dbReference type="GO" id="GO:0006099">
    <property type="term" value="P:tricarboxylic acid cycle"/>
    <property type="evidence" value="ECO:0007669"/>
    <property type="project" value="InterPro"/>
</dbReference>
<evidence type="ECO:0000256" key="13">
    <source>
        <dbReference type="SAM" id="Phobius"/>
    </source>
</evidence>
<reference evidence="14 16" key="1">
    <citation type="submission" date="2015-11" db="EMBL/GenBank/DDBJ databases">
        <title>Genomic analysis of 38 Legionella species identifies large and diverse effector repertoires.</title>
        <authorList>
            <person name="Burstein D."/>
            <person name="Amaro F."/>
            <person name="Zusman T."/>
            <person name="Lifshitz Z."/>
            <person name="Cohen O."/>
            <person name="Gilbert J.A."/>
            <person name="Pupko T."/>
            <person name="Shuman H.A."/>
            <person name="Segal G."/>
        </authorList>
    </citation>
    <scope>NUCLEOTIDE SEQUENCE [LARGE SCALE GENOMIC DNA]</scope>
    <source>
        <strain evidence="14 16">Bercovier 4</strain>
    </source>
</reference>
<accession>A0A0W0W1P2</accession>
<dbReference type="PANTHER" id="PTHR10978:SF5">
    <property type="entry name" value="SUCCINATE DEHYDROGENASE CYTOCHROME B560 SUBUNIT, MITOCHONDRIAL"/>
    <property type="match status" value="1"/>
</dbReference>
<dbReference type="SUPFAM" id="SSF81343">
    <property type="entry name" value="Fumarate reductase respiratory complex transmembrane subunits"/>
    <property type="match status" value="1"/>
</dbReference>
<dbReference type="InterPro" id="IPR014314">
    <property type="entry name" value="Succ_DH_cytb556"/>
</dbReference>
<dbReference type="GO" id="GO:0005886">
    <property type="term" value="C:plasma membrane"/>
    <property type="evidence" value="ECO:0007669"/>
    <property type="project" value="TreeGrafter"/>
</dbReference>
<dbReference type="PANTHER" id="PTHR10978">
    <property type="entry name" value="SUCCINATE DEHYDROGENASE CYTOCHROME B560 SUBUNIT"/>
    <property type="match status" value="1"/>
</dbReference>
<comment type="subunit">
    <text evidence="11">Part of an enzyme complex containing four subunits: a flavoprotein, an iron-sulfur protein, plus two membrane-anchoring proteins, SdhC and SdhD. The complex can form homotrimers.</text>
</comment>
<organism evidence="14 16">
    <name type="scientific">Legionella israelensis</name>
    <dbReference type="NCBI Taxonomy" id="454"/>
    <lineage>
        <taxon>Bacteria</taxon>
        <taxon>Pseudomonadati</taxon>
        <taxon>Pseudomonadota</taxon>
        <taxon>Gammaproteobacteria</taxon>
        <taxon>Legionellales</taxon>
        <taxon>Legionellaceae</taxon>
        <taxon>Legionella</taxon>
    </lineage>
</organism>
<protein>
    <recommendedName>
        <fullName evidence="4">Succinate dehydrogenase cytochrome b556 subunit</fullName>
    </recommendedName>
</protein>
<dbReference type="STRING" id="454.Lisr_1235"/>
<evidence type="ECO:0000256" key="1">
    <source>
        <dbReference type="ARBA" id="ARBA00004050"/>
    </source>
</evidence>
<feature type="transmembrane region" description="Helical" evidence="13">
    <location>
        <begin position="105"/>
        <end position="125"/>
    </location>
</feature>
<feature type="transmembrane region" description="Helical" evidence="13">
    <location>
        <begin position="20"/>
        <end position="45"/>
    </location>
</feature>
<dbReference type="Proteomes" id="UP000054761">
    <property type="component" value="Unassembled WGS sequence"/>
</dbReference>
<keyword evidence="5 12" id="KW-0349">Heme</keyword>
<comment type="subcellular location">
    <subcellularLocation>
        <location evidence="2">Membrane</location>
        <topology evidence="2">Multi-pass membrane protein</topology>
    </subcellularLocation>
</comment>
<evidence type="ECO:0000256" key="4">
    <source>
        <dbReference type="ARBA" id="ARBA00020076"/>
    </source>
</evidence>
<dbReference type="CDD" id="cd03499">
    <property type="entry name" value="SQR_TypeC_SdhC"/>
    <property type="match status" value="1"/>
</dbReference>
<reference evidence="15 17" key="2">
    <citation type="submission" date="2019-03" db="EMBL/GenBank/DDBJ databases">
        <title>Diverse conjugative elements silence natural transformation in Legionella species.</title>
        <authorList>
            <person name="Durieux I."/>
            <person name="Ginevra C."/>
            <person name="Attaiech L."/>
            <person name="Picq K."/>
            <person name="Juan P.A."/>
            <person name="Jarraud S."/>
            <person name="Charpentier X."/>
        </authorList>
    </citation>
    <scope>NUCLEOTIDE SEQUENCE [LARGE SCALE GENOMIC DNA]</scope>
    <source>
        <strain evidence="15 17">HL-0427-4011</strain>
    </source>
</reference>
<dbReference type="Pfam" id="PF01127">
    <property type="entry name" value="Sdh_cyt"/>
    <property type="match status" value="1"/>
</dbReference>
<evidence type="ECO:0000256" key="7">
    <source>
        <dbReference type="ARBA" id="ARBA00022723"/>
    </source>
</evidence>
<dbReference type="OrthoDB" id="9799441at2"/>
<dbReference type="Proteomes" id="UP000295517">
    <property type="component" value="Chromosome"/>
</dbReference>
<gene>
    <name evidence="14" type="primary">sdhC</name>
    <name evidence="15" type="ORF">E3983_11895</name>
    <name evidence="14" type="ORF">Lisr_1235</name>
</gene>
<keyword evidence="16" id="KW-1185">Reference proteome</keyword>
<keyword evidence="7 12" id="KW-0479">Metal-binding</keyword>
<dbReference type="EMBL" id="LNYH01000058">
    <property type="protein sequence ID" value="KTD26094.1"/>
    <property type="molecule type" value="Genomic_DNA"/>
</dbReference>
<evidence type="ECO:0000256" key="5">
    <source>
        <dbReference type="ARBA" id="ARBA00022617"/>
    </source>
</evidence>
<dbReference type="EMBL" id="CP038254">
    <property type="protein sequence ID" value="QBR84990.1"/>
    <property type="molecule type" value="Genomic_DNA"/>
</dbReference>
<evidence type="ECO:0000313" key="15">
    <source>
        <dbReference type="EMBL" id="QBR84990.1"/>
    </source>
</evidence>
<dbReference type="PIRSF" id="PIRSF000178">
    <property type="entry name" value="SDH_cyt_b560"/>
    <property type="match status" value="1"/>
</dbReference>
<name>A0A0W0W1P2_9GAMM</name>
<comment type="cofactor">
    <cofactor evidence="12">
        <name>heme</name>
        <dbReference type="ChEBI" id="CHEBI:30413"/>
    </cofactor>
    <text evidence="12">The heme is bound between the two transmembrane subunits.</text>
</comment>
<dbReference type="InterPro" id="IPR034804">
    <property type="entry name" value="SQR/QFR_C/D"/>
</dbReference>
<dbReference type="AlphaFoldDB" id="A0A0W0W1P2"/>
<evidence type="ECO:0000256" key="3">
    <source>
        <dbReference type="ARBA" id="ARBA00007244"/>
    </source>
</evidence>
<dbReference type="GO" id="GO:0046872">
    <property type="term" value="F:metal ion binding"/>
    <property type="evidence" value="ECO:0007669"/>
    <property type="project" value="UniProtKB-KW"/>
</dbReference>
<evidence type="ECO:0000256" key="8">
    <source>
        <dbReference type="ARBA" id="ARBA00022989"/>
    </source>
</evidence>
<dbReference type="PROSITE" id="PS01000">
    <property type="entry name" value="SDH_CYT_1"/>
    <property type="match status" value="1"/>
</dbReference>
<keyword evidence="10 13" id="KW-0472">Membrane</keyword>
<comment type="similarity">
    <text evidence="3">Belongs to the cytochrome b560 family.</text>
</comment>
<sequence>MNEKRPVNLALLTLKYPPMAIASILHRISGIVLFLLMPAVLYFLAKSLSSEEAFHETQSLLAQLHWKLLLWAFCAALIYHLLAGIRHMVMDLGFGESLEAGRNSALAVIILTIILTILLGLWIWLAM</sequence>
<feature type="binding site" description="axial binding residue" evidence="12">
    <location>
        <position position="80"/>
    </location>
    <ligand>
        <name>heme</name>
        <dbReference type="ChEBI" id="CHEBI:30413"/>
        <note>ligand shared with second transmembrane subunit</note>
    </ligand>
    <ligandPart>
        <name>Fe</name>
        <dbReference type="ChEBI" id="CHEBI:18248"/>
    </ligandPart>
</feature>
<dbReference type="PATRIC" id="fig|454.4.peg.1333"/>
<dbReference type="PROSITE" id="PS01001">
    <property type="entry name" value="SDH_CYT_2"/>
    <property type="match status" value="1"/>
</dbReference>
<evidence type="ECO:0000256" key="12">
    <source>
        <dbReference type="PIRSR" id="PIRSR000178-1"/>
    </source>
</evidence>
<dbReference type="GO" id="GO:0009055">
    <property type="term" value="F:electron transfer activity"/>
    <property type="evidence" value="ECO:0007669"/>
    <property type="project" value="InterPro"/>
</dbReference>
<keyword evidence="9 12" id="KW-0408">Iron</keyword>
<evidence type="ECO:0000313" key="17">
    <source>
        <dbReference type="Proteomes" id="UP000295517"/>
    </source>
</evidence>
<comment type="function">
    <text evidence="1">Membrane-anchoring subunit of succinate dehydrogenase (SDH).</text>
</comment>
<evidence type="ECO:0000256" key="6">
    <source>
        <dbReference type="ARBA" id="ARBA00022692"/>
    </source>
</evidence>